<dbReference type="OrthoDB" id="3371087at2"/>
<name>A0A0U4CSX9_9ACTN</name>
<dbReference type="AlphaFoldDB" id="A0A0U4CSX9"/>
<accession>A0A0U4CSX9</accession>
<dbReference type="InterPro" id="IPR023393">
    <property type="entry name" value="START-like_dom_sf"/>
</dbReference>
<proteinExistence type="predicted"/>
<dbReference type="Proteomes" id="UP000067689">
    <property type="component" value="Chromosome"/>
</dbReference>
<dbReference type="KEGG" id="aer:AERYTH_04060"/>
<protein>
    <recommendedName>
        <fullName evidence="3">Polyketide cyclase</fullName>
    </recommendedName>
</protein>
<dbReference type="EMBL" id="CP011502">
    <property type="protein sequence ID" value="ALX03933.1"/>
    <property type="molecule type" value="Genomic_DNA"/>
</dbReference>
<dbReference type="STRING" id="2041.AERYTH_04060"/>
<organism evidence="1 2">
    <name type="scientific">Aeromicrobium erythreum</name>
    <dbReference type="NCBI Taxonomy" id="2041"/>
    <lineage>
        <taxon>Bacteria</taxon>
        <taxon>Bacillati</taxon>
        <taxon>Actinomycetota</taxon>
        <taxon>Actinomycetes</taxon>
        <taxon>Propionibacteriales</taxon>
        <taxon>Nocardioidaceae</taxon>
        <taxon>Aeromicrobium</taxon>
    </lineage>
</organism>
<dbReference type="PATRIC" id="fig|2041.4.peg.849"/>
<evidence type="ECO:0000313" key="1">
    <source>
        <dbReference type="EMBL" id="ALX03933.1"/>
    </source>
</evidence>
<gene>
    <name evidence="1" type="ORF">AERYTH_04060</name>
</gene>
<dbReference type="SUPFAM" id="SSF55961">
    <property type="entry name" value="Bet v1-like"/>
    <property type="match status" value="1"/>
</dbReference>
<reference evidence="1 2" key="1">
    <citation type="journal article" date="1991" name="Int. J. Syst. Bacteriol.">
        <title>Description of the erythromycin-producing bacterium Arthrobacter sp. strain NRRL B-3381 as Aeromicrobium erythreum gen. nov., sp. nov.</title>
        <authorList>
            <person name="Miller E.S."/>
            <person name="Woese C.R."/>
            <person name="Brenner S."/>
        </authorList>
    </citation>
    <scope>NUCLEOTIDE SEQUENCE [LARGE SCALE GENOMIC DNA]</scope>
    <source>
        <strain evidence="1 2">AR18</strain>
    </source>
</reference>
<sequence>MDVERTFTLPRPVEEVFAFLSDFENTEHWDPGTIETTRLSGDGGMGTRYANRSRFMGRTVTLEYETVGFDPPAFFACKGVNGRTTATDVMSFTPVDDTATQVHYRAQFDFPFPLHKLAPLVLRRRLDGLADETVESIRRALA</sequence>
<evidence type="ECO:0008006" key="3">
    <source>
        <dbReference type="Google" id="ProtNLM"/>
    </source>
</evidence>
<dbReference type="InterPro" id="IPR019587">
    <property type="entry name" value="Polyketide_cyclase/dehydratase"/>
</dbReference>
<dbReference type="Pfam" id="PF10604">
    <property type="entry name" value="Polyketide_cyc2"/>
    <property type="match status" value="1"/>
</dbReference>
<dbReference type="Gene3D" id="3.30.530.20">
    <property type="match status" value="1"/>
</dbReference>
<evidence type="ECO:0000313" key="2">
    <source>
        <dbReference type="Proteomes" id="UP000067689"/>
    </source>
</evidence>
<keyword evidence="2" id="KW-1185">Reference proteome</keyword>